<comment type="caution">
    <text evidence="1">The sequence shown here is derived from an EMBL/GenBank/DDBJ whole genome shotgun (WGS) entry which is preliminary data.</text>
</comment>
<dbReference type="PANTHER" id="PTHR37542">
    <property type="entry name" value="HELO DOMAIN-CONTAINING PROTEIN-RELATED"/>
    <property type="match status" value="1"/>
</dbReference>
<dbReference type="GO" id="GO:0016301">
    <property type="term" value="F:kinase activity"/>
    <property type="evidence" value="ECO:0007669"/>
    <property type="project" value="UniProtKB-KW"/>
</dbReference>
<name>A0A8H6IYS3_9PEZI</name>
<dbReference type="PANTHER" id="PTHR37542:SF1">
    <property type="entry name" value="PRION-INHIBITION AND PROPAGATION HELO DOMAIN-CONTAINING PROTEIN"/>
    <property type="match status" value="1"/>
</dbReference>
<protein>
    <submittedName>
        <fullName evidence="1">Serine threonine protein kinase</fullName>
    </submittedName>
</protein>
<evidence type="ECO:0000313" key="1">
    <source>
        <dbReference type="EMBL" id="KAF6802851.1"/>
    </source>
</evidence>
<organism evidence="1 2">
    <name type="scientific">Colletotrichum sojae</name>
    <dbReference type="NCBI Taxonomy" id="2175907"/>
    <lineage>
        <taxon>Eukaryota</taxon>
        <taxon>Fungi</taxon>
        <taxon>Dikarya</taxon>
        <taxon>Ascomycota</taxon>
        <taxon>Pezizomycotina</taxon>
        <taxon>Sordariomycetes</taxon>
        <taxon>Hypocreomycetidae</taxon>
        <taxon>Glomerellales</taxon>
        <taxon>Glomerellaceae</taxon>
        <taxon>Colletotrichum</taxon>
        <taxon>Colletotrichum orchidearum species complex</taxon>
    </lineage>
</organism>
<dbReference type="EMBL" id="WIGN01000257">
    <property type="protein sequence ID" value="KAF6802851.1"/>
    <property type="molecule type" value="Genomic_DNA"/>
</dbReference>
<reference evidence="1 2" key="1">
    <citation type="journal article" date="2020" name="Phytopathology">
        <title>Genome Sequence Resources of Colletotrichum truncatum, C. plurivorum, C. musicola, and C. sojae: Four Species Pathogenic to Soybean (Glycine max).</title>
        <authorList>
            <person name="Rogerio F."/>
            <person name="Boufleur T.R."/>
            <person name="Ciampi-Guillardi M."/>
            <person name="Sukno S.A."/>
            <person name="Thon M.R."/>
            <person name="Massola Junior N.S."/>
            <person name="Baroncelli R."/>
        </authorList>
    </citation>
    <scope>NUCLEOTIDE SEQUENCE [LARGE SCALE GENOMIC DNA]</scope>
    <source>
        <strain evidence="1 2">LFN0009</strain>
    </source>
</reference>
<keyword evidence="1" id="KW-0418">Kinase</keyword>
<keyword evidence="2" id="KW-1185">Reference proteome</keyword>
<proteinExistence type="predicted"/>
<sequence>MHDIYSLGVVLLEIGLWQTAKQIHDDIVKYELGGDAKALQPQQIKEAFLQDAKERLARRMGTAYQEAAIACLDGDWDEFVGSRDFAQEFYKRVVQKVDIKAFIS</sequence>
<keyword evidence="1" id="KW-0808">Transferase</keyword>
<dbReference type="AlphaFoldDB" id="A0A8H6IYS3"/>
<gene>
    <name evidence="1" type="ORF">CSOJ01_11323</name>
</gene>
<evidence type="ECO:0000313" key="2">
    <source>
        <dbReference type="Proteomes" id="UP000652219"/>
    </source>
</evidence>
<dbReference type="Proteomes" id="UP000652219">
    <property type="component" value="Unassembled WGS sequence"/>
</dbReference>
<accession>A0A8H6IYS3</accession>